<feature type="domain" description="Mechanosensitive ion channel MscS C-terminal" evidence="9">
    <location>
        <begin position="284"/>
        <end position="366"/>
    </location>
</feature>
<dbReference type="SUPFAM" id="SSF82689">
    <property type="entry name" value="Mechanosensitive channel protein MscS (YggB), C-terminal domain"/>
    <property type="match status" value="1"/>
</dbReference>
<evidence type="ECO:0000313" key="12">
    <source>
        <dbReference type="Proteomes" id="UP001205560"/>
    </source>
</evidence>
<feature type="transmembrane region" description="Helical" evidence="7">
    <location>
        <begin position="199"/>
        <end position="221"/>
    </location>
</feature>
<dbReference type="InterPro" id="IPR011014">
    <property type="entry name" value="MscS_channel_TM-2"/>
</dbReference>
<dbReference type="Gene3D" id="3.30.70.100">
    <property type="match status" value="1"/>
</dbReference>
<evidence type="ECO:0000256" key="1">
    <source>
        <dbReference type="ARBA" id="ARBA00004651"/>
    </source>
</evidence>
<reference evidence="11 12" key="1">
    <citation type="submission" date="2022-08" db="EMBL/GenBank/DDBJ databases">
        <title>Reclassification of Massilia species as members of the genera Telluria, Duganella, Pseudoduganella, Mokoshia gen. nov. and Zemynaea gen. nov. using orthogonal and non-orthogonal genome-based approaches.</title>
        <authorList>
            <person name="Bowman J.P."/>
        </authorList>
    </citation>
    <scope>NUCLEOTIDE SEQUENCE [LARGE SCALE GENOMIC DNA]</scope>
    <source>
        <strain evidence="11 12">LMG 28164</strain>
    </source>
</reference>
<dbReference type="Pfam" id="PF00924">
    <property type="entry name" value="MS_channel_2nd"/>
    <property type="match status" value="1"/>
</dbReference>
<keyword evidence="7" id="KW-0406">Ion transport</keyword>
<sequence length="380" mass="41166">MFVVTGLDDQDARSRARQIEGRLNAMLDTPGRQRTVKAVPAASPPGAWSVSVSDRTMVVVTLADAQDAGVTVQVLASQWAGLVERALARAAERRRSAGSRFITSIQSSIETAFVRLLESAIVVIPRAVAAALVIAAFWTLASFVRWAMRLVFRKFVSDLTVENLIKQIGYYTVWALGLLVAAGAFGIEPGDVATGLGLTSIALGFALKDILSNFVSGLLILSLRPFQLGDQIIIGTTEGSVERIELRATLIRTYDGRIVSVPNSETFTSRVTNNTANPVRRALVQVHADYDIDLRHCSMVLANAAGSVEGVLPDPSPSVRLVQLEKDELVLELRFWTDSRRSDFVATSSNVRLAVIEQLRKAGIELPSSDLRVALTKPAD</sequence>
<dbReference type="EMBL" id="JANUGX010000003">
    <property type="protein sequence ID" value="MCS0588225.1"/>
    <property type="molecule type" value="Genomic_DNA"/>
</dbReference>
<comment type="subunit">
    <text evidence="7">Homoheptamer.</text>
</comment>
<evidence type="ECO:0000256" key="3">
    <source>
        <dbReference type="ARBA" id="ARBA00022475"/>
    </source>
</evidence>
<keyword evidence="7" id="KW-0407">Ion channel</keyword>
<accession>A0ABT2A2Y2</accession>
<dbReference type="SUPFAM" id="SSF82861">
    <property type="entry name" value="Mechanosensitive channel protein MscS (YggB), transmembrane region"/>
    <property type="match status" value="1"/>
</dbReference>
<dbReference type="InterPro" id="IPR010920">
    <property type="entry name" value="LSM_dom_sf"/>
</dbReference>
<dbReference type="SUPFAM" id="SSF50182">
    <property type="entry name" value="Sm-like ribonucleoproteins"/>
    <property type="match status" value="1"/>
</dbReference>
<dbReference type="PANTHER" id="PTHR30221">
    <property type="entry name" value="SMALL-CONDUCTANCE MECHANOSENSITIVE CHANNEL"/>
    <property type="match status" value="1"/>
</dbReference>
<evidence type="ECO:0000256" key="6">
    <source>
        <dbReference type="ARBA" id="ARBA00023136"/>
    </source>
</evidence>
<keyword evidence="6 7" id="KW-0472">Membrane</keyword>
<feature type="transmembrane region" description="Helical" evidence="7">
    <location>
        <begin position="168"/>
        <end position="187"/>
    </location>
</feature>
<evidence type="ECO:0000259" key="8">
    <source>
        <dbReference type="Pfam" id="PF00924"/>
    </source>
</evidence>
<dbReference type="InterPro" id="IPR006685">
    <property type="entry name" value="MscS_channel_2nd"/>
</dbReference>
<dbReference type="InterPro" id="IPR023408">
    <property type="entry name" value="MscS_beta-dom_sf"/>
</dbReference>
<evidence type="ECO:0000259" key="10">
    <source>
        <dbReference type="Pfam" id="PF21088"/>
    </source>
</evidence>
<dbReference type="InterPro" id="IPR049278">
    <property type="entry name" value="MS_channel_C"/>
</dbReference>
<dbReference type="InterPro" id="IPR045275">
    <property type="entry name" value="MscS_archaea/bacteria_type"/>
</dbReference>
<comment type="subcellular location">
    <subcellularLocation>
        <location evidence="7">Cell inner membrane</location>
        <topology evidence="7">Multi-pass membrane protein</topology>
    </subcellularLocation>
    <subcellularLocation>
        <location evidence="1">Cell membrane</location>
        <topology evidence="1">Multi-pass membrane protein</topology>
    </subcellularLocation>
</comment>
<feature type="domain" description="Mechanosensitive ion channel transmembrane helices 2/3" evidence="10">
    <location>
        <begin position="170"/>
        <end position="208"/>
    </location>
</feature>
<dbReference type="PANTHER" id="PTHR30221:SF1">
    <property type="entry name" value="SMALL-CONDUCTANCE MECHANOSENSITIVE CHANNEL"/>
    <property type="match status" value="1"/>
</dbReference>
<dbReference type="Gene3D" id="2.30.30.60">
    <property type="match status" value="1"/>
</dbReference>
<proteinExistence type="inferred from homology"/>
<feature type="domain" description="Mechanosensitive ion channel MscS" evidence="8">
    <location>
        <begin position="209"/>
        <end position="274"/>
    </location>
</feature>
<comment type="similarity">
    <text evidence="2 7">Belongs to the MscS (TC 1.A.23) family.</text>
</comment>
<evidence type="ECO:0000256" key="7">
    <source>
        <dbReference type="RuleBase" id="RU369025"/>
    </source>
</evidence>
<keyword evidence="7" id="KW-0813">Transport</keyword>
<feature type="transmembrane region" description="Helical" evidence="7">
    <location>
        <begin position="127"/>
        <end position="147"/>
    </location>
</feature>
<dbReference type="Proteomes" id="UP001205560">
    <property type="component" value="Unassembled WGS sequence"/>
</dbReference>
<dbReference type="Pfam" id="PF21088">
    <property type="entry name" value="MS_channel_1st"/>
    <property type="match status" value="1"/>
</dbReference>
<keyword evidence="5 7" id="KW-1133">Transmembrane helix</keyword>
<dbReference type="InterPro" id="IPR011066">
    <property type="entry name" value="MscS_channel_C_sf"/>
</dbReference>
<evidence type="ECO:0000259" key="9">
    <source>
        <dbReference type="Pfam" id="PF21082"/>
    </source>
</evidence>
<keyword evidence="4 7" id="KW-0812">Transmembrane</keyword>
<evidence type="ECO:0000313" key="11">
    <source>
        <dbReference type="EMBL" id="MCS0588225.1"/>
    </source>
</evidence>
<dbReference type="InterPro" id="IPR049142">
    <property type="entry name" value="MS_channel_1st"/>
</dbReference>
<protein>
    <recommendedName>
        <fullName evidence="7">Small-conductance mechanosensitive channel</fullName>
    </recommendedName>
</protein>
<dbReference type="RefSeq" id="WP_258844059.1">
    <property type="nucleotide sequence ID" value="NZ_JANUGX010000003.1"/>
</dbReference>
<comment type="function">
    <text evidence="7">Mechanosensitive channel that participates in the regulation of osmotic pressure changes within the cell, opening in response to stretch forces in the membrane lipid bilayer, without the need for other proteins. Contributes to normal resistance to hypoosmotic shock. Forms an ion channel of 1.0 nanosiemens conductance with a slight preference for anions.</text>
</comment>
<organism evidence="11 12">
    <name type="scientific">Massilia norwichensis</name>
    <dbReference type="NCBI Taxonomy" id="1442366"/>
    <lineage>
        <taxon>Bacteria</taxon>
        <taxon>Pseudomonadati</taxon>
        <taxon>Pseudomonadota</taxon>
        <taxon>Betaproteobacteria</taxon>
        <taxon>Burkholderiales</taxon>
        <taxon>Oxalobacteraceae</taxon>
        <taxon>Telluria group</taxon>
        <taxon>Massilia</taxon>
    </lineage>
</organism>
<dbReference type="Pfam" id="PF21082">
    <property type="entry name" value="MS_channel_3rd"/>
    <property type="match status" value="1"/>
</dbReference>
<keyword evidence="7" id="KW-0997">Cell inner membrane</keyword>
<evidence type="ECO:0000256" key="2">
    <source>
        <dbReference type="ARBA" id="ARBA00008017"/>
    </source>
</evidence>
<evidence type="ECO:0000256" key="4">
    <source>
        <dbReference type="ARBA" id="ARBA00022692"/>
    </source>
</evidence>
<dbReference type="Gene3D" id="1.10.287.1260">
    <property type="match status" value="1"/>
</dbReference>
<name>A0ABT2A2Y2_9BURK</name>
<gene>
    <name evidence="11" type="ORF">NX782_03290</name>
</gene>
<keyword evidence="12" id="KW-1185">Reference proteome</keyword>
<evidence type="ECO:0000256" key="5">
    <source>
        <dbReference type="ARBA" id="ARBA00022989"/>
    </source>
</evidence>
<keyword evidence="3" id="KW-1003">Cell membrane</keyword>
<comment type="caution">
    <text evidence="7">Lacks conserved residue(s) required for the propagation of feature annotation.</text>
</comment>
<comment type="caution">
    <text evidence="11">The sequence shown here is derived from an EMBL/GenBank/DDBJ whole genome shotgun (WGS) entry which is preliminary data.</text>
</comment>